<sequence length="88" mass="10394">MRSSTMYSILKFINKHIKRMFLPQKVFLHIIKSNCFGFVMKAEHNAFKRHAVTTCVDYIRLLLEHHNCVIKDIRCASYRSTKHLATIV</sequence>
<proteinExistence type="predicted"/>
<evidence type="ECO:0000313" key="1">
    <source>
        <dbReference type="EMBL" id="MXU85906.1"/>
    </source>
</evidence>
<name>A0A6B0UCE5_IXORI</name>
<dbReference type="EMBL" id="GIFC01003823">
    <property type="protein sequence ID" value="MXU85906.1"/>
    <property type="molecule type" value="Transcribed_RNA"/>
</dbReference>
<dbReference type="AlphaFoldDB" id="A0A6B0UCE5"/>
<organism evidence="1">
    <name type="scientific">Ixodes ricinus</name>
    <name type="common">Common tick</name>
    <name type="synonym">Acarus ricinus</name>
    <dbReference type="NCBI Taxonomy" id="34613"/>
    <lineage>
        <taxon>Eukaryota</taxon>
        <taxon>Metazoa</taxon>
        <taxon>Ecdysozoa</taxon>
        <taxon>Arthropoda</taxon>
        <taxon>Chelicerata</taxon>
        <taxon>Arachnida</taxon>
        <taxon>Acari</taxon>
        <taxon>Parasitiformes</taxon>
        <taxon>Ixodida</taxon>
        <taxon>Ixodoidea</taxon>
        <taxon>Ixodidae</taxon>
        <taxon>Ixodinae</taxon>
        <taxon>Ixodes</taxon>
    </lineage>
</organism>
<reference evidence="1" key="1">
    <citation type="submission" date="2019-12" db="EMBL/GenBank/DDBJ databases">
        <title>An insight into the sialome of adult female Ixodes ricinus ticks feeding for 6 days.</title>
        <authorList>
            <person name="Perner J."/>
            <person name="Ribeiro J.M.C."/>
        </authorList>
    </citation>
    <scope>NUCLEOTIDE SEQUENCE</scope>
    <source>
        <strain evidence="1">Semi-engorged</strain>
        <tissue evidence="1">Salivary glands</tissue>
    </source>
</reference>
<protein>
    <submittedName>
        <fullName evidence="1">Uncharacterized protein</fullName>
    </submittedName>
</protein>
<accession>A0A6B0UCE5</accession>